<accession>A0A6G1HVL7</accession>
<dbReference type="PANTHER" id="PTHR46622:SF1">
    <property type="entry name" value="DNA-DEPENDENT METALLOPROTEASE WSS1"/>
    <property type="match status" value="1"/>
</dbReference>
<dbReference type="CDD" id="cd07344">
    <property type="entry name" value="M48_yhfN_like"/>
    <property type="match status" value="1"/>
</dbReference>
<reference evidence="3" key="1">
    <citation type="journal article" date="2020" name="Stud. Mycol.">
        <title>101 Dothideomycetes genomes: a test case for predicting lifestyles and emergence of pathogens.</title>
        <authorList>
            <person name="Haridas S."/>
            <person name="Albert R."/>
            <person name="Binder M."/>
            <person name="Bloem J."/>
            <person name="Labutti K."/>
            <person name="Salamov A."/>
            <person name="Andreopoulos B."/>
            <person name="Baker S."/>
            <person name="Barry K."/>
            <person name="Bills G."/>
            <person name="Bluhm B."/>
            <person name="Cannon C."/>
            <person name="Castanera R."/>
            <person name="Culley D."/>
            <person name="Daum C."/>
            <person name="Ezra D."/>
            <person name="Gonzalez J."/>
            <person name="Henrissat B."/>
            <person name="Kuo A."/>
            <person name="Liang C."/>
            <person name="Lipzen A."/>
            <person name="Lutzoni F."/>
            <person name="Magnuson J."/>
            <person name="Mondo S."/>
            <person name="Nolan M."/>
            <person name="Ohm R."/>
            <person name="Pangilinan J."/>
            <person name="Park H.-J."/>
            <person name="Ramirez L."/>
            <person name="Alfaro M."/>
            <person name="Sun H."/>
            <person name="Tritt A."/>
            <person name="Yoshinaga Y."/>
            <person name="Zwiers L.-H."/>
            <person name="Turgeon B."/>
            <person name="Goodwin S."/>
            <person name="Spatafora J."/>
            <person name="Crous P."/>
            <person name="Grigoriev I."/>
        </authorList>
    </citation>
    <scope>NUCLEOTIDE SEQUENCE</scope>
    <source>
        <strain evidence="3">CBS 262.69</strain>
    </source>
</reference>
<dbReference type="InterPro" id="IPR013536">
    <property type="entry name" value="WLM_dom"/>
</dbReference>
<dbReference type="EMBL" id="ML996696">
    <property type="protein sequence ID" value="KAF2399859.1"/>
    <property type="molecule type" value="Genomic_DNA"/>
</dbReference>
<protein>
    <submittedName>
        <fullName evidence="3">WLM-domain-containing protein</fullName>
    </submittedName>
</protein>
<organism evidence="3 4">
    <name type="scientific">Trichodelitschia bisporula</name>
    <dbReference type="NCBI Taxonomy" id="703511"/>
    <lineage>
        <taxon>Eukaryota</taxon>
        <taxon>Fungi</taxon>
        <taxon>Dikarya</taxon>
        <taxon>Ascomycota</taxon>
        <taxon>Pezizomycotina</taxon>
        <taxon>Dothideomycetes</taxon>
        <taxon>Dothideomycetes incertae sedis</taxon>
        <taxon>Phaeotrichales</taxon>
        <taxon>Phaeotrichaceae</taxon>
        <taxon>Trichodelitschia</taxon>
    </lineage>
</organism>
<evidence type="ECO:0000313" key="4">
    <source>
        <dbReference type="Proteomes" id="UP000799640"/>
    </source>
</evidence>
<dbReference type="Proteomes" id="UP000799640">
    <property type="component" value="Unassembled WGS sequence"/>
</dbReference>
<dbReference type="InterPro" id="IPR053000">
    <property type="entry name" value="WSS1-like_metalloprotease"/>
</dbReference>
<dbReference type="PANTHER" id="PTHR46622">
    <property type="entry name" value="DNA-DEPENDENT METALLOPROTEASE WSS1"/>
    <property type="match status" value="1"/>
</dbReference>
<dbReference type="GO" id="GO:0008237">
    <property type="term" value="F:metallopeptidase activity"/>
    <property type="evidence" value="ECO:0007669"/>
    <property type="project" value="TreeGrafter"/>
</dbReference>
<evidence type="ECO:0000313" key="3">
    <source>
        <dbReference type="EMBL" id="KAF2399859.1"/>
    </source>
</evidence>
<dbReference type="OrthoDB" id="447842at2759"/>
<name>A0A6G1HVL7_9PEZI</name>
<dbReference type="GO" id="GO:0006281">
    <property type="term" value="P:DNA repair"/>
    <property type="evidence" value="ECO:0007669"/>
    <property type="project" value="TreeGrafter"/>
</dbReference>
<keyword evidence="4" id="KW-1185">Reference proteome</keyword>
<gene>
    <name evidence="3" type="ORF">EJ06DRAFT_510975</name>
</gene>
<dbReference type="GO" id="GO:0005634">
    <property type="term" value="C:nucleus"/>
    <property type="evidence" value="ECO:0007669"/>
    <property type="project" value="TreeGrafter"/>
</dbReference>
<dbReference type="Gene3D" id="3.30.2010.10">
    <property type="entry name" value="Metalloproteases ('zincins'), catalytic domain"/>
    <property type="match status" value="1"/>
</dbReference>
<proteinExistence type="predicted"/>
<feature type="domain" description="WLM" evidence="2">
    <location>
        <begin position="10"/>
        <end position="250"/>
    </location>
</feature>
<dbReference type="Pfam" id="PF08325">
    <property type="entry name" value="WLM"/>
    <property type="match status" value="1"/>
</dbReference>
<dbReference type="PROSITE" id="PS51397">
    <property type="entry name" value="WLM"/>
    <property type="match status" value="1"/>
</dbReference>
<sequence>MPLGITRLNERTQRPNALINFIKPLPGSTSPTSEAYLNAVAAIVYPIMKTHHLALMSLEEHAWNKEFLGRNFNAGEVVQLVLRDRGGGYLPIRHVEMVVIHELAHCDQMNHSRAFWAVRDKYAEELRELWAKGYTGEGMWGRGTDLLTGRSVGQRMPDADVLPEHLCGGTYRSWGRKRKRKGTEAGGLTSAEKRQRRILKKFGPGGMALGADENTRLTLEAGKGTLARPRVAGSARGRELRAAAALARFGKEGVKEESSESETEDEYEVIEEEGDPALDGQGKKILDAKGRGMRRVCGSEDQADEEVKREMQELWDPGKSLANTTRPTPYATIPSRPQAKLKTEPKPSAACPTPTSRPAHSTASNQICAVCSLANAPDTLFCTACFHVLDTERTPNHWRCQSAICQGGIYVNMGDFGRCQICGEVKK</sequence>
<dbReference type="AlphaFoldDB" id="A0A6G1HVL7"/>
<evidence type="ECO:0000259" key="2">
    <source>
        <dbReference type="PROSITE" id="PS51397"/>
    </source>
</evidence>
<feature type="region of interest" description="Disordered" evidence="1">
    <location>
        <begin position="317"/>
        <end position="357"/>
    </location>
</feature>
<evidence type="ECO:0000256" key="1">
    <source>
        <dbReference type="SAM" id="MobiDB-lite"/>
    </source>
</evidence>